<organism evidence="1 2">
    <name type="scientific">Acacia crassicarpa</name>
    <name type="common">northern wattle</name>
    <dbReference type="NCBI Taxonomy" id="499986"/>
    <lineage>
        <taxon>Eukaryota</taxon>
        <taxon>Viridiplantae</taxon>
        <taxon>Streptophyta</taxon>
        <taxon>Embryophyta</taxon>
        <taxon>Tracheophyta</taxon>
        <taxon>Spermatophyta</taxon>
        <taxon>Magnoliopsida</taxon>
        <taxon>eudicotyledons</taxon>
        <taxon>Gunneridae</taxon>
        <taxon>Pentapetalae</taxon>
        <taxon>rosids</taxon>
        <taxon>fabids</taxon>
        <taxon>Fabales</taxon>
        <taxon>Fabaceae</taxon>
        <taxon>Caesalpinioideae</taxon>
        <taxon>mimosoid clade</taxon>
        <taxon>Acacieae</taxon>
        <taxon>Acacia</taxon>
    </lineage>
</organism>
<accession>A0AAE1MWX8</accession>
<protein>
    <submittedName>
        <fullName evidence="1">Uncharacterized protein</fullName>
    </submittedName>
</protein>
<evidence type="ECO:0000313" key="2">
    <source>
        <dbReference type="Proteomes" id="UP001293593"/>
    </source>
</evidence>
<evidence type="ECO:0000313" key="1">
    <source>
        <dbReference type="EMBL" id="KAK4278773.1"/>
    </source>
</evidence>
<proteinExistence type="predicted"/>
<dbReference type="EMBL" id="JAWXYG010000003">
    <property type="protein sequence ID" value="KAK4278773.1"/>
    <property type="molecule type" value="Genomic_DNA"/>
</dbReference>
<dbReference type="AlphaFoldDB" id="A0AAE1MWX8"/>
<gene>
    <name evidence="1" type="ORF">QN277_016573</name>
</gene>
<dbReference type="Proteomes" id="UP001293593">
    <property type="component" value="Unassembled WGS sequence"/>
</dbReference>
<sequence length="129" mass="14109">MRFTFHTFYYYRNPKISDFPFIRPPSPTPTFQISFSFSPISKTLTQSPVSVSVSGFVSVSDFEIQSAVPAPSVPRSSVLVLHSQARSSLFPDLATLSPRLQLSGLCYSLVCLISSHQASATLISGFQGI</sequence>
<name>A0AAE1MWX8_9FABA</name>
<comment type="caution">
    <text evidence="1">The sequence shown here is derived from an EMBL/GenBank/DDBJ whole genome shotgun (WGS) entry which is preliminary data.</text>
</comment>
<keyword evidence="2" id="KW-1185">Reference proteome</keyword>
<reference evidence="1" key="1">
    <citation type="submission" date="2023-10" db="EMBL/GenBank/DDBJ databases">
        <title>Chromosome-level genome of the transformable northern wattle, Acacia crassicarpa.</title>
        <authorList>
            <person name="Massaro I."/>
            <person name="Sinha N.R."/>
            <person name="Poethig S."/>
            <person name="Leichty A.R."/>
        </authorList>
    </citation>
    <scope>NUCLEOTIDE SEQUENCE</scope>
    <source>
        <strain evidence="1">Acra3RX</strain>
        <tissue evidence="1">Leaf</tissue>
    </source>
</reference>